<keyword evidence="2" id="KW-1185">Reference proteome</keyword>
<evidence type="ECO:0000313" key="1">
    <source>
        <dbReference type="EMBL" id="KAJ8646247.1"/>
    </source>
</evidence>
<accession>A0ACC2MM65</accession>
<comment type="caution">
    <text evidence="1">The sequence shown here is derived from an EMBL/GenBank/DDBJ whole genome shotgun (WGS) entry which is preliminary data.</text>
</comment>
<evidence type="ECO:0000313" key="2">
    <source>
        <dbReference type="Proteomes" id="UP001234297"/>
    </source>
</evidence>
<dbReference type="EMBL" id="CM056810">
    <property type="protein sequence ID" value="KAJ8646247.1"/>
    <property type="molecule type" value="Genomic_DNA"/>
</dbReference>
<protein>
    <submittedName>
        <fullName evidence="1">Uncharacterized protein</fullName>
    </submittedName>
</protein>
<proteinExistence type="predicted"/>
<name>A0ACC2MM65_PERAE</name>
<dbReference type="Proteomes" id="UP001234297">
    <property type="component" value="Chromosome 2"/>
</dbReference>
<reference evidence="1 2" key="1">
    <citation type="journal article" date="2022" name="Hortic Res">
        <title>A haplotype resolved chromosomal level avocado genome allows analysis of novel avocado genes.</title>
        <authorList>
            <person name="Nath O."/>
            <person name="Fletcher S.J."/>
            <person name="Hayward A."/>
            <person name="Shaw L.M."/>
            <person name="Masouleh A.K."/>
            <person name="Furtado A."/>
            <person name="Henry R.J."/>
            <person name="Mitter N."/>
        </authorList>
    </citation>
    <scope>NUCLEOTIDE SEQUENCE [LARGE SCALE GENOMIC DNA]</scope>
    <source>
        <strain evidence="2">cv. Hass</strain>
    </source>
</reference>
<gene>
    <name evidence="1" type="ORF">MRB53_007995</name>
</gene>
<sequence>MTAMAPPIFSYANHDDNDFGDDSSAMCCPRRKKKPPKSKNTPLISDSDVGLRRFSRCCFFFAANAH</sequence>
<organism evidence="1 2">
    <name type="scientific">Persea americana</name>
    <name type="common">Avocado</name>
    <dbReference type="NCBI Taxonomy" id="3435"/>
    <lineage>
        <taxon>Eukaryota</taxon>
        <taxon>Viridiplantae</taxon>
        <taxon>Streptophyta</taxon>
        <taxon>Embryophyta</taxon>
        <taxon>Tracheophyta</taxon>
        <taxon>Spermatophyta</taxon>
        <taxon>Magnoliopsida</taxon>
        <taxon>Magnoliidae</taxon>
        <taxon>Laurales</taxon>
        <taxon>Lauraceae</taxon>
        <taxon>Persea</taxon>
    </lineage>
</organism>